<evidence type="ECO:0000256" key="7">
    <source>
        <dbReference type="ARBA" id="ARBA00023180"/>
    </source>
</evidence>
<dbReference type="Pfam" id="PF00020">
    <property type="entry name" value="TNFR_c6"/>
    <property type="match status" value="4"/>
</dbReference>
<keyword evidence="5" id="KW-0677">Repeat</keyword>
<keyword evidence="11" id="KW-1185">Reference proteome</keyword>
<evidence type="ECO:0000313" key="12">
    <source>
        <dbReference type="RefSeq" id="XP_010793680.1"/>
    </source>
</evidence>
<feature type="domain" description="TNFR-Cys" evidence="10">
    <location>
        <begin position="75"/>
        <end position="115"/>
    </location>
</feature>
<dbReference type="PANTHER" id="PTHR23097:SF116">
    <property type="entry name" value="TUMOR NECROSIS FACTOR RECEPTOR SUPERFAMILY MEMBER 6B"/>
    <property type="match status" value="1"/>
</dbReference>
<feature type="domain" description="TNFR-Cys" evidence="10">
    <location>
        <begin position="116"/>
        <end position="154"/>
    </location>
</feature>
<comment type="caution">
    <text evidence="8">Lacks conserved residue(s) required for the propagation of feature annotation.</text>
</comment>
<evidence type="ECO:0000256" key="6">
    <source>
        <dbReference type="ARBA" id="ARBA00023157"/>
    </source>
</evidence>
<dbReference type="GO" id="GO:0005576">
    <property type="term" value="C:extracellular region"/>
    <property type="evidence" value="ECO:0007669"/>
    <property type="project" value="UniProtKB-SubCell"/>
</dbReference>
<feature type="repeat" description="TNFR-Cys" evidence="8">
    <location>
        <begin position="75"/>
        <end position="115"/>
    </location>
</feature>
<evidence type="ECO:0000256" key="2">
    <source>
        <dbReference type="ARBA" id="ARBA00022525"/>
    </source>
</evidence>
<feature type="disulfide bond" evidence="8">
    <location>
        <begin position="136"/>
        <end position="154"/>
    </location>
</feature>
<keyword evidence="3" id="KW-0053">Apoptosis</keyword>
<dbReference type="RefSeq" id="XP_010793680.1">
    <property type="nucleotide sequence ID" value="XM_010795378.1"/>
</dbReference>
<evidence type="ECO:0000256" key="5">
    <source>
        <dbReference type="ARBA" id="ARBA00022737"/>
    </source>
</evidence>
<proteinExistence type="predicted"/>
<dbReference type="KEGG" id="ncc:104966199"/>
<dbReference type="PANTHER" id="PTHR23097">
    <property type="entry name" value="TUMOR NECROSIS FACTOR RECEPTOR SUPERFAMILY MEMBER"/>
    <property type="match status" value="1"/>
</dbReference>
<feature type="signal peptide" evidence="9">
    <location>
        <begin position="1"/>
        <end position="29"/>
    </location>
</feature>
<evidence type="ECO:0000259" key="10">
    <source>
        <dbReference type="PROSITE" id="PS50050"/>
    </source>
</evidence>
<dbReference type="Gene3D" id="2.10.50.10">
    <property type="entry name" value="Tumor Necrosis Factor Receptor, subunit A, domain 2"/>
    <property type="match status" value="3"/>
</dbReference>
<dbReference type="GeneID" id="104966199"/>
<dbReference type="AlphaFoldDB" id="A0A6I9PZR1"/>
<dbReference type="PROSITE" id="PS50050">
    <property type="entry name" value="TNFR_NGFR_2"/>
    <property type="match status" value="2"/>
</dbReference>
<dbReference type="GO" id="GO:0006915">
    <property type="term" value="P:apoptotic process"/>
    <property type="evidence" value="ECO:0007669"/>
    <property type="project" value="UniProtKB-KW"/>
</dbReference>
<keyword evidence="6 8" id="KW-1015">Disulfide bond</keyword>
<evidence type="ECO:0000256" key="4">
    <source>
        <dbReference type="ARBA" id="ARBA00022729"/>
    </source>
</evidence>
<feature type="disulfide bond" evidence="8">
    <location>
        <begin position="97"/>
        <end position="115"/>
    </location>
</feature>
<dbReference type="SUPFAM" id="SSF57586">
    <property type="entry name" value="TNF receptor-like"/>
    <property type="match status" value="2"/>
</dbReference>
<gene>
    <name evidence="12" type="primary">LOC104966199</name>
</gene>
<dbReference type="InterPro" id="IPR048522">
    <property type="entry name" value="Death_3_fish"/>
</dbReference>
<organism evidence="11 12">
    <name type="scientific">Notothenia coriiceps</name>
    <name type="common">black rockcod</name>
    <dbReference type="NCBI Taxonomy" id="8208"/>
    <lineage>
        <taxon>Eukaryota</taxon>
        <taxon>Metazoa</taxon>
        <taxon>Chordata</taxon>
        <taxon>Craniata</taxon>
        <taxon>Vertebrata</taxon>
        <taxon>Euteleostomi</taxon>
        <taxon>Actinopterygii</taxon>
        <taxon>Neopterygii</taxon>
        <taxon>Teleostei</taxon>
        <taxon>Neoteleostei</taxon>
        <taxon>Acanthomorphata</taxon>
        <taxon>Eupercaria</taxon>
        <taxon>Perciformes</taxon>
        <taxon>Notothenioidei</taxon>
        <taxon>Nototheniidae</taxon>
        <taxon>Notothenia</taxon>
    </lineage>
</organism>
<evidence type="ECO:0000256" key="3">
    <source>
        <dbReference type="ARBA" id="ARBA00022703"/>
    </source>
</evidence>
<evidence type="ECO:0000313" key="11">
    <source>
        <dbReference type="Proteomes" id="UP000504611"/>
    </source>
</evidence>
<dbReference type="InterPro" id="IPR052459">
    <property type="entry name" value="TNFRSF_decoy_receptor"/>
</dbReference>
<dbReference type="Pfam" id="PF21733">
    <property type="entry name" value="Death_3"/>
    <property type="match status" value="1"/>
</dbReference>
<feature type="repeat" description="TNFR-Cys" evidence="8">
    <location>
        <begin position="116"/>
        <end position="154"/>
    </location>
</feature>
<dbReference type="InterPro" id="IPR001368">
    <property type="entry name" value="TNFR/NGFR_Cys_rich_reg"/>
</dbReference>
<keyword evidence="2" id="KW-0964">Secreted</keyword>
<feature type="chain" id="PRO_5026689256" evidence="9">
    <location>
        <begin position="30"/>
        <end position="317"/>
    </location>
</feature>
<comment type="subcellular location">
    <subcellularLocation>
        <location evidence="1">Secreted</location>
    </subcellularLocation>
</comment>
<dbReference type="OrthoDB" id="9990004at2759"/>
<accession>A0A6I9PZR1</accession>
<feature type="disulfide bond" evidence="8">
    <location>
        <begin position="76"/>
        <end position="91"/>
    </location>
</feature>
<sequence>MVPPHFQMLVSLFPLPLLLLLLSLRVARSEEVLPAVRTFTYTDSATKESLECDKCPPGTYLRARCTATQKSFCAPCPSGSFTELWNYISRCLRCSACGYYQEVKTACTADRDCQCQCKQGYYYQSHNDMCSGHKECPSGQEVLTKGTPDEDTVCRNCPYETYSDTSSALQNCTQHKSCAAPGLKLVLKGSAWHDSVCANCQDLKSKDGGDYLKEILPAFFIHHNIPGRRLRRFAHRLPTKDSKKQAVSGLTTSELHSLINTWVTSATASQIRQLPAILKNAGVNSDDRLLSKLERLDSNLKQIPQCVIDIQGHVIVI</sequence>
<evidence type="ECO:0000256" key="1">
    <source>
        <dbReference type="ARBA" id="ARBA00004613"/>
    </source>
</evidence>
<protein>
    <submittedName>
        <fullName evidence="12">Tumor necrosis factor receptor superfamily member 6B-like isoform X1</fullName>
    </submittedName>
</protein>
<keyword evidence="4 9" id="KW-0732">Signal</keyword>
<feature type="disulfide bond" evidence="8">
    <location>
        <begin position="94"/>
        <end position="107"/>
    </location>
</feature>
<evidence type="ECO:0000256" key="8">
    <source>
        <dbReference type="PROSITE-ProRule" id="PRU00206"/>
    </source>
</evidence>
<dbReference type="SMART" id="SM00208">
    <property type="entry name" value="TNFR"/>
    <property type="match status" value="4"/>
</dbReference>
<dbReference type="Proteomes" id="UP000504611">
    <property type="component" value="Unplaced"/>
</dbReference>
<name>A0A6I9PZR1_9TELE</name>
<keyword evidence="7" id="KW-0325">Glycoprotein</keyword>
<reference evidence="12" key="1">
    <citation type="submission" date="2025-08" db="UniProtKB">
        <authorList>
            <consortium name="RefSeq"/>
        </authorList>
    </citation>
    <scope>IDENTIFICATION</scope>
    <source>
        <tissue evidence="12">Muscle</tissue>
    </source>
</reference>
<evidence type="ECO:0000256" key="9">
    <source>
        <dbReference type="SAM" id="SignalP"/>
    </source>
</evidence>